<feature type="chain" id="PRO_5047049939" description="AttH domain-containing protein" evidence="1">
    <location>
        <begin position="19"/>
        <end position="387"/>
    </location>
</feature>
<evidence type="ECO:0000313" key="4">
    <source>
        <dbReference type="EMBL" id="KAL2795516.1"/>
    </source>
</evidence>
<sequence>MKLTSLLALAFSFGPIRASPSTTTTTTVIPSTPAAELSDVTWRSSAAGFDAPKVSPVNATTWDWWYFDAIQSPAPEGERASVVVTLYTAVPTAFHLLGAFASAGYTSLTLVETEVSWPNGTTEMFLFNATEATITVLGDSASGVWDAPIGTASFNGTPDLSSYRVELNSPYVSGSITLRSNAPAHYPCGPPVAGQNLQIAPHIGWANAIPGADAEVQLIVHGEELSFTGLGYHDKNWGDQNFASSVGAWYWGHGRLGAYTVVWFDFLTPQMDNYISAYVSRDNKVIACQCQGIQVRPYGENSAYPPLLSTGLPTGYNITIALPPDDGRIFAFSATGEHFISGGPGRHIYTRWSGSLKGNVDGEELTGEAIFEQFKLFNQTTIMWHGY</sequence>
<evidence type="ECO:0008006" key="6">
    <source>
        <dbReference type="Google" id="ProtNLM"/>
    </source>
</evidence>
<gene>
    <name evidence="4" type="ORF">BJX66DRAFT_324605</name>
</gene>
<proteinExistence type="predicted"/>
<dbReference type="EMBL" id="JBFTWV010000034">
    <property type="protein sequence ID" value="KAL2795516.1"/>
    <property type="molecule type" value="Genomic_DNA"/>
</dbReference>
<evidence type="ECO:0000256" key="1">
    <source>
        <dbReference type="SAM" id="SignalP"/>
    </source>
</evidence>
<evidence type="ECO:0000313" key="5">
    <source>
        <dbReference type="Proteomes" id="UP001610563"/>
    </source>
</evidence>
<dbReference type="InterPro" id="IPR056402">
    <property type="entry name" value="DA_N"/>
</dbReference>
<reference evidence="4 5" key="1">
    <citation type="submission" date="2024-07" db="EMBL/GenBank/DDBJ databases">
        <title>Section-level genome sequencing and comparative genomics of Aspergillus sections Usti and Cavernicolus.</title>
        <authorList>
            <consortium name="Lawrence Berkeley National Laboratory"/>
            <person name="Nybo J.L."/>
            <person name="Vesth T.C."/>
            <person name="Theobald S."/>
            <person name="Frisvad J.C."/>
            <person name="Larsen T.O."/>
            <person name="Kjaerboelling I."/>
            <person name="Rothschild-Mancinelli K."/>
            <person name="Lyhne E.K."/>
            <person name="Kogle M.E."/>
            <person name="Barry K."/>
            <person name="Clum A."/>
            <person name="Na H."/>
            <person name="Ledsgaard L."/>
            <person name="Lin J."/>
            <person name="Lipzen A."/>
            <person name="Kuo A."/>
            <person name="Riley R."/>
            <person name="Mondo S."/>
            <person name="Labutti K."/>
            <person name="Haridas S."/>
            <person name="Pangalinan J."/>
            <person name="Salamov A.A."/>
            <person name="Simmons B.A."/>
            <person name="Magnuson J.K."/>
            <person name="Chen J."/>
            <person name="Drula E."/>
            <person name="Henrissat B."/>
            <person name="Wiebenga A."/>
            <person name="Lubbers R.J."/>
            <person name="Gomes A.C."/>
            <person name="Makela M.R."/>
            <person name="Stajich J."/>
            <person name="Grigoriev I.V."/>
            <person name="Mortensen U.H."/>
            <person name="De Vries R.P."/>
            <person name="Baker S.E."/>
            <person name="Andersen M.R."/>
        </authorList>
    </citation>
    <scope>NUCLEOTIDE SEQUENCE [LARGE SCALE GENOMIC DNA]</scope>
    <source>
        <strain evidence="4 5">CBS 209.92</strain>
    </source>
</reference>
<feature type="signal peptide" evidence="1">
    <location>
        <begin position="1"/>
        <end position="18"/>
    </location>
</feature>
<name>A0ABR4G957_9EURO</name>
<dbReference type="Proteomes" id="UP001610563">
    <property type="component" value="Unassembled WGS sequence"/>
</dbReference>
<feature type="domain" description="Diels-Alderase N-terminal" evidence="2">
    <location>
        <begin position="53"/>
        <end position="237"/>
    </location>
</feature>
<organism evidence="4 5">
    <name type="scientific">Aspergillus keveii</name>
    <dbReference type="NCBI Taxonomy" id="714993"/>
    <lineage>
        <taxon>Eukaryota</taxon>
        <taxon>Fungi</taxon>
        <taxon>Dikarya</taxon>
        <taxon>Ascomycota</taxon>
        <taxon>Pezizomycotina</taxon>
        <taxon>Eurotiomycetes</taxon>
        <taxon>Eurotiomycetidae</taxon>
        <taxon>Eurotiales</taxon>
        <taxon>Aspergillaceae</taxon>
        <taxon>Aspergillus</taxon>
        <taxon>Aspergillus subgen. Nidulantes</taxon>
    </lineage>
</organism>
<protein>
    <recommendedName>
        <fullName evidence="6">AttH domain-containing protein</fullName>
    </recommendedName>
</protein>
<dbReference type="Pfam" id="PF24137">
    <property type="entry name" value="DA_N"/>
    <property type="match status" value="1"/>
</dbReference>
<dbReference type="SUPFAM" id="SSF159245">
    <property type="entry name" value="AttH-like"/>
    <property type="match status" value="1"/>
</dbReference>
<comment type="caution">
    <text evidence="4">The sequence shown here is derived from an EMBL/GenBank/DDBJ whole genome shotgun (WGS) entry which is preliminary data.</text>
</comment>
<evidence type="ECO:0000259" key="2">
    <source>
        <dbReference type="Pfam" id="PF24137"/>
    </source>
</evidence>
<feature type="domain" description="AsqO/PenF-like C-terminal" evidence="3">
    <location>
        <begin position="244"/>
        <end position="375"/>
    </location>
</feature>
<dbReference type="Pfam" id="PF25581">
    <property type="entry name" value="AsqO_C"/>
    <property type="match status" value="1"/>
</dbReference>
<dbReference type="InterPro" id="IPR057722">
    <property type="entry name" value="AsqO/PenF-like_C"/>
</dbReference>
<keyword evidence="1" id="KW-0732">Signal</keyword>
<evidence type="ECO:0000259" key="3">
    <source>
        <dbReference type="Pfam" id="PF25581"/>
    </source>
</evidence>
<keyword evidence="5" id="KW-1185">Reference proteome</keyword>
<accession>A0ABR4G957</accession>